<dbReference type="Proteomes" id="UP000297299">
    <property type="component" value="Unassembled WGS sequence"/>
</dbReference>
<gene>
    <name evidence="1" type="ORF">BOTCAL_0130g00020</name>
</gene>
<dbReference type="OrthoDB" id="3935520at2759"/>
<evidence type="ECO:0000313" key="2">
    <source>
        <dbReference type="Proteomes" id="UP000297299"/>
    </source>
</evidence>
<protein>
    <submittedName>
        <fullName evidence="1">Uncharacterized protein</fullName>
    </submittedName>
</protein>
<reference evidence="1 2" key="1">
    <citation type="submission" date="2017-11" db="EMBL/GenBank/DDBJ databases">
        <title>Comparative genomics of Botrytis spp.</title>
        <authorList>
            <person name="Valero-Jimenez C.A."/>
            <person name="Tapia P."/>
            <person name="Veloso J."/>
            <person name="Silva-Moreno E."/>
            <person name="Staats M."/>
            <person name="Valdes J.H."/>
            <person name="Van Kan J.A.L."/>
        </authorList>
    </citation>
    <scope>NUCLEOTIDE SEQUENCE [LARGE SCALE GENOMIC DNA]</scope>
    <source>
        <strain evidence="1 2">MUCL2830</strain>
    </source>
</reference>
<dbReference type="EMBL" id="PHWZ01000130">
    <property type="protein sequence ID" value="TEY66927.1"/>
    <property type="molecule type" value="Genomic_DNA"/>
</dbReference>
<keyword evidence="2" id="KW-1185">Reference proteome</keyword>
<comment type="caution">
    <text evidence="1">The sequence shown here is derived from an EMBL/GenBank/DDBJ whole genome shotgun (WGS) entry which is preliminary data.</text>
</comment>
<sequence>MKCYKNSTHDIDIIFDRVCLTNTFQHTLRTVIEAEFGETMSGAHTTRGTAQDVLVLATILIRDNRADSKLHGSGKGVYLSEDLWTNGGNIIEGKVAAFNKQYVIQEGMLRNTTTEDDIDLIDPSQPLYAPSELLDDVEDSNRILLPIVGNDVYSITD</sequence>
<dbReference type="AlphaFoldDB" id="A0A4Y8D3U9"/>
<organism evidence="1 2">
    <name type="scientific">Botryotinia calthae</name>
    <dbReference type="NCBI Taxonomy" id="38488"/>
    <lineage>
        <taxon>Eukaryota</taxon>
        <taxon>Fungi</taxon>
        <taxon>Dikarya</taxon>
        <taxon>Ascomycota</taxon>
        <taxon>Pezizomycotina</taxon>
        <taxon>Leotiomycetes</taxon>
        <taxon>Helotiales</taxon>
        <taxon>Sclerotiniaceae</taxon>
        <taxon>Botryotinia</taxon>
    </lineage>
</organism>
<evidence type="ECO:0000313" key="1">
    <source>
        <dbReference type="EMBL" id="TEY66927.1"/>
    </source>
</evidence>
<proteinExistence type="predicted"/>
<accession>A0A4Y8D3U9</accession>
<name>A0A4Y8D3U9_9HELO</name>